<feature type="transmembrane region" description="Helical" evidence="7">
    <location>
        <begin position="234"/>
        <end position="259"/>
    </location>
</feature>
<dbReference type="InterPro" id="IPR051393">
    <property type="entry name" value="ABC_transporter_permease"/>
</dbReference>
<dbReference type="EMBL" id="VXPY01000018">
    <property type="protein sequence ID" value="MYD89388.1"/>
    <property type="molecule type" value="Genomic_DNA"/>
</dbReference>
<dbReference type="PANTHER" id="PTHR30193:SF1">
    <property type="entry name" value="ABC TRANSPORTER PERMEASE PROTEIN YESP-RELATED"/>
    <property type="match status" value="1"/>
</dbReference>
<proteinExistence type="inferred from homology"/>
<dbReference type="GO" id="GO:0005886">
    <property type="term" value="C:plasma membrane"/>
    <property type="evidence" value="ECO:0007669"/>
    <property type="project" value="UniProtKB-SubCell"/>
</dbReference>
<organism evidence="9">
    <name type="scientific">Caldilineaceae bacterium SB0662_bin_9</name>
    <dbReference type="NCBI Taxonomy" id="2605258"/>
    <lineage>
        <taxon>Bacteria</taxon>
        <taxon>Bacillati</taxon>
        <taxon>Chloroflexota</taxon>
        <taxon>Caldilineae</taxon>
        <taxon>Caldilineales</taxon>
        <taxon>Caldilineaceae</taxon>
    </lineage>
</organism>
<dbReference type="PANTHER" id="PTHR30193">
    <property type="entry name" value="ABC TRANSPORTER PERMEASE PROTEIN"/>
    <property type="match status" value="1"/>
</dbReference>
<evidence type="ECO:0000256" key="5">
    <source>
        <dbReference type="ARBA" id="ARBA00022989"/>
    </source>
</evidence>
<evidence type="ECO:0000259" key="8">
    <source>
        <dbReference type="PROSITE" id="PS50928"/>
    </source>
</evidence>
<dbReference type="Pfam" id="PF00528">
    <property type="entry name" value="BPD_transp_1"/>
    <property type="match status" value="1"/>
</dbReference>
<feature type="transmembrane region" description="Helical" evidence="7">
    <location>
        <begin position="37"/>
        <end position="61"/>
    </location>
</feature>
<evidence type="ECO:0000256" key="1">
    <source>
        <dbReference type="ARBA" id="ARBA00004651"/>
    </source>
</evidence>
<keyword evidence="4 7" id="KW-0812">Transmembrane</keyword>
<keyword evidence="5 7" id="KW-1133">Transmembrane helix</keyword>
<dbReference type="GO" id="GO:0055085">
    <property type="term" value="P:transmembrane transport"/>
    <property type="evidence" value="ECO:0007669"/>
    <property type="project" value="InterPro"/>
</dbReference>
<evidence type="ECO:0000256" key="4">
    <source>
        <dbReference type="ARBA" id="ARBA00022692"/>
    </source>
</evidence>
<dbReference type="SUPFAM" id="SSF161098">
    <property type="entry name" value="MetI-like"/>
    <property type="match status" value="1"/>
</dbReference>
<dbReference type="AlphaFoldDB" id="A0A6B1DPM8"/>
<comment type="caution">
    <text evidence="9">The sequence shown here is derived from an EMBL/GenBank/DDBJ whole genome shotgun (WGS) entry which is preliminary data.</text>
</comment>
<keyword evidence="2 7" id="KW-0813">Transport</keyword>
<evidence type="ECO:0000313" key="9">
    <source>
        <dbReference type="EMBL" id="MYD89388.1"/>
    </source>
</evidence>
<comment type="similarity">
    <text evidence="7">Belongs to the binding-protein-dependent transport system permease family.</text>
</comment>
<feature type="transmembrane region" description="Helical" evidence="7">
    <location>
        <begin position="98"/>
        <end position="119"/>
    </location>
</feature>
<name>A0A6B1DPM8_9CHLR</name>
<feature type="domain" description="ABC transmembrane type-1" evidence="8">
    <location>
        <begin position="94"/>
        <end position="307"/>
    </location>
</feature>
<dbReference type="PROSITE" id="PS50928">
    <property type="entry name" value="ABC_TM1"/>
    <property type="match status" value="1"/>
</dbReference>
<dbReference type="CDD" id="cd06261">
    <property type="entry name" value="TM_PBP2"/>
    <property type="match status" value="1"/>
</dbReference>
<dbReference type="Gene3D" id="1.10.3720.10">
    <property type="entry name" value="MetI-like"/>
    <property type="match status" value="1"/>
</dbReference>
<keyword evidence="3" id="KW-1003">Cell membrane</keyword>
<dbReference type="InterPro" id="IPR035906">
    <property type="entry name" value="MetI-like_sf"/>
</dbReference>
<evidence type="ECO:0000256" key="7">
    <source>
        <dbReference type="RuleBase" id="RU363032"/>
    </source>
</evidence>
<gene>
    <name evidence="9" type="ORF">F4Y08_03475</name>
</gene>
<feature type="transmembrane region" description="Helical" evidence="7">
    <location>
        <begin position="286"/>
        <end position="306"/>
    </location>
</feature>
<comment type="subcellular location">
    <subcellularLocation>
        <location evidence="1 7">Cell membrane</location>
        <topology evidence="1 7">Multi-pass membrane protein</topology>
    </subcellularLocation>
</comment>
<feature type="transmembrane region" description="Helical" evidence="7">
    <location>
        <begin position="131"/>
        <end position="151"/>
    </location>
</feature>
<feature type="transmembrane region" description="Helical" evidence="7">
    <location>
        <begin position="179"/>
        <end position="202"/>
    </location>
</feature>
<evidence type="ECO:0000256" key="2">
    <source>
        <dbReference type="ARBA" id="ARBA00022448"/>
    </source>
</evidence>
<dbReference type="InterPro" id="IPR000515">
    <property type="entry name" value="MetI-like"/>
</dbReference>
<evidence type="ECO:0000256" key="3">
    <source>
        <dbReference type="ARBA" id="ARBA00022475"/>
    </source>
</evidence>
<protein>
    <submittedName>
        <fullName evidence="9">Sugar ABC transporter permease</fullName>
    </submittedName>
</protein>
<accession>A0A6B1DPM8</accession>
<sequence>MSHRTMHDAPTRESLATRISRPFRLGVLGWYEARWGLFFITPWILGFLLFQFGPMLASVYFSFTDYNVLRPARWIGLDNYQYMVTTDPRFWKAIQVTVYYVVLRVPPTIVGALICAIILNQSIRGRVVYRTLFFIPSITPGVAAILVWTWVLNPHYGLLNYMLDQVGIEGPSWLGDPDWAVPSLVMLGVWGSIGGTSAIIFLSALQDIPESLVDAARVDGATWLREQLHITIPLLTPAIFFVLILTIIGTFQAFTAAFVSTNGGPAYATYFLVLHLYERAFQSFQMGYASALAWVLVAFLLVFTYLQIQGSNRWVHYGGD</sequence>
<keyword evidence="6 7" id="KW-0472">Membrane</keyword>
<evidence type="ECO:0000256" key="6">
    <source>
        <dbReference type="ARBA" id="ARBA00023136"/>
    </source>
</evidence>
<reference evidence="9" key="1">
    <citation type="submission" date="2019-09" db="EMBL/GenBank/DDBJ databases">
        <title>Characterisation of the sponge microbiome using genome-centric metagenomics.</title>
        <authorList>
            <person name="Engelberts J.P."/>
            <person name="Robbins S.J."/>
            <person name="De Goeij J.M."/>
            <person name="Aranda M."/>
            <person name="Bell S.C."/>
            <person name="Webster N.S."/>
        </authorList>
    </citation>
    <scope>NUCLEOTIDE SEQUENCE</scope>
    <source>
        <strain evidence="9">SB0662_bin_9</strain>
    </source>
</reference>